<dbReference type="AlphaFoldDB" id="A0A0P1HEI9"/>
<gene>
    <name evidence="1" type="ORF">PHA8399_04335</name>
</gene>
<dbReference type="RefSeq" id="WP_058288114.1">
    <property type="nucleotide sequence ID" value="NZ_CYSR01000040.1"/>
</dbReference>
<evidence type="ECO:0000313" key="1">
    <source>
        <dbReference type="EMBL" id="CUI02171.1"/>
    </source>
</evidence>
<name>A0A0P1HEI9_9RHOB</name>
<accession>A0A0P1HEI9</accession>
<dbReference type="NCBIfam" id="TIGR03831">
    <property type="entry name" value="YgiT_finger"/>
    <property type="match status" value="1"/>
</dbReference>
<proteinExistence type="predicted"/>
<evidence type="ECO:0000313" key="2">
    <source>
        <dbReference type="Proteomes" id="UP000051326"/>
    </source>
</evidence>
<dbReference type="InterPro" id="IPR022453">
    <property type="entry name" value="Znf_MqsA-type"/>
</dbReference>
<reference evidence="1 2" key="1">
    <citation type="submission" date="2015-09" db="EMBL/GenBank/DDBJ databases">
        <authorList>
            <consortium name="Swine Surveillance"/>
        </authorList>
    </citation>
    <scope>NUCLEOTIDE SEQUENCE [LARGE SCALE GENOMIC DNA]</scope>
    <source>
        <strain evidence="1 2">CECT 8399</strain>
    </source>
</reference>
<dbReference type="Proteomes" id="UP000051326">
    <property type="component" value="Unassembled WGS sequence"/>
</dbReference>
<dbReference type="EMBL" id="CYSR01000040">
    <property type="protein sequence ID" value="CUI02171.1"/>
    <property type="molecule type" value="Genomic_DNA"/>
</dbReference>
<dbReference type="Gene3D" id="3.10.20.860">
    <property type="match status" value="1"/>
</dbReference>
<protein>
    <submittedName>
        <fullName evidence="1">YgiT-type zinc finger domain protein</fullName>
    </submittedName>
</protein>
<sequence length="106" mass="11712">MKTNIANIDELRHRQEGTGQLPLCGRCVQSQLERQHVKTAVWREAKLMVVENIPALVCPACGEEFIGPETAAGLQQMCQNGESIVGLVSRLIVPVFDFAVLNPERL</sequence>
<organism evidence="1 2">
    <name type="scientific">Leisingera aquaemixtae</name>
    <dbReference type="NCBI Taxonomy" id="1396826"/>
    <lineage>
        <taxon>Bacteria</taxon>
        <taxon>Pseudomonadati</taxon>
        <taxon>Pseudomonadota</taxon>
        <taxon>Alphaproteobacteria</taxon>
        <taxon>Rhodobacterales</taxon>
        <taxon>Roseobacteraceae</taxon>
        <taxon>Leisingera</taxon>
    </lineage>
</organism>